<dbReference type="PANTHER" id="PTHR30061:SF50">
    <property type="entry name" value="MALTOSE_MALTODEXTRIN-BINDING PERIPLASMIC PROTEIN"/>
    <property type="match status" value="1"/>
</dbReference>
<organism evidence="4">
    <name type="scientific">marine metagenome</name>
    <dbReference type="NCBI Taxonomy" id="408172"/>
    <lineage>
        <taxon>unclassified sequences</taxon>
        <taxon>metagenomes</taxon>
        <taxon>ecological metagenomes</taxon>
    </lineage>
</organism>
<evidence type="ECO:0000256" key="2">
    <source>
        <dbReference type="ARBA" id="ARBA00022448"/>
    </source>
</evidence>
<dbReference type="EMBL" id="UINC01002666">
    <property type="protein sequence ID" value="SUZ99078.1"/>
    <property type="molecule type" value="Genomic_DNA"/>
</dbReference>
<dbReference type="AlphaFoldDB" id="A0A381S6Y5"/>
<dbReference type="SUPFAM" id="SSF53850">
    <property type="entry name" value="Periplasmic binding protein-like II"/>
    <property type="match status" value="1"/>
</dbReference>
<keyword evidence="3" id="KW-0732">Signal</keyword>
<dbReference type="PANTHER" id="PTHR30061">
    <property type="entry name" value="MALTOSE-BINDING PERIPLASMIC PROTEIN"/>
    <property type="match status" value="1"/>
</dbReference>
<dbReference type="GO" id="GO:0042956">
    <property type="term" value="P:maltodextrin transmembrane transport"/>
    <property type="evidence" value="ECO:0007669"/>
    <property type="project" value="TreeGrafter"/>
</dbReference>
<dbReference type="GO" id="GO:0055052">
    <property type="term" value="C:ATP-binding cassette (ABC) transporter complex, substrate-binding subunit-containing"/>
    <property type="evidence" value="ECO:0007669"/>
    <property type="project" value="TreeGrafter"/>
</dbReference>
<dbReference type="CDD" id="cd14749">
    <property type="entry name" value="PBP2_XBP1_like"/>
    <property type="match status" value="1"/>
</dbReference>
<accession>A0A381S6Y5</accession>
<dbReference type="InterPro" id="IPR006059">
    <property type="entry name" value="SBP"/>
</dbReference>
<proteinExistence type="inferred from homology"/>
<evidence type="ECO:0008006" key="5">
    <source>
        <dbReference type="Google" id="ProtNLM"/>
    </source>
</evidence>
<dbReference type="GO" id="GO:1901982">
    <property type="term" value="F:maltose binding"/>
    <property type="evidence" value="ECO:0007669"/>
    <property type="project" value="TreeGrafter"/>
</dbReference>
<evidence type="ECO:0000256" key="3">
    <source>
        <dbReference type="ARBA" id="ARBA00022729"/>
    </source>
</evidence>
<comment type="similarity">
    <text evidence="1">Belongs to the bacterial solute-binding protein 1 family.</text>
</comment>
<keyword evidence="2" id="KW-0813">Transport</keyword>
<protein>
    <recommendedName>
        <fullName evidence="5">ABC transporter substrate-binding protein</fullName>
    </recommendedName>
</protein>
<name>A0A381S6Y5_9ZZZZ</name>
<dbReference type="Pfam" id="PF13416">
    <property type="entry name" value="SBP_bac_8"/>
    <property type="match status" value="1"/>
</dbReference>
<reference evidence="4" key="1">
    <citation type="submission" date="2018-05" db="EMBL/GenBank/DDBJ databases">
        <authorList>
            <person name="Lanie J.A."/>
            <person name="Ng W.-L."/>
            <person name="Kazmierczak K.M."/>
            <person name="Andrzejewski T.M."/>
            <person name="Davidsen T.M."/>
            <person name="Wayne K.J."/>
            <person name="Tettelin H."/>
            <person name="Glass J.I."/>
            <person name="Rusch D."/>
            <person name="Podicherti R."/>
            <person name="Tsui H.-C.T."/>
            <person name="Winkler M.E."/>
        </authorList>
    </citation>
    <scope>NUCLEOTIDE SEQUENCE</scope>
</reference>
<dbReference type="Gene3D" id="3.40.190.10">
    <property type="entry name" value="Periplasmic binding protein-like II"/>
    <property type="match status" value="1"/>
</dbReference>
<sequence length="419" mass="46940">MEKIMLRNMLLSAITGFAILFSSSSVGAVEIEYWQYTYKTRVEAIDKLIISFEAKNPGIKVKHTNFPYADYRKKVAIAVSAGDGPDLVQLYYGWLNDYRESGLIKPLPKSAFPHSKIENEFFGMVKSMKADGEYWGLPTAVRSLALFYNKDLFAEAGISGPPETLDDFIDAAKKMTKKDSSGNYLQIGFAVDTDGQDHHWWREVLTRLYGGQPYSNDGKKIAYNSDAGIKALKFITDLEKTHKVSSNGFMNRGQDAFKAGRAGMEIDGSFRISTFNKAKGLNFGIAELPGYRGKRYNFSSYWVNGITRKAKGEKYEAAIKFLKHITSEDAMQLWLDTVGELPAKPRIALVEQNKQHPLYGPFIKGLSYANATSFVSEKPQRQSLIDAYDMVILKGMSPADAISIVAKKEQGVLDEFYNN</sequence>
<dbReference type="GO" id="GO:0015768">
    <property type="term" value="P:maltose transport"/>
    <property type="evidence" value="ECO:0007669"/>
    <property type="project" value="TreeGrafter"/>
</dbReference>
<gene>
    <name evidence="4" type="ORF">METZ01_LOCUS51932</name>
</gene>
<evidence type="ECO:0000313" key="4">
    <source>
        <dbReference type="EMBL" id="SUZ99078.1"/>
    </source>
</evidence>
<evidence type="ECO:0000256" key="1">
    <source>
        <dbReference type="ARBA" id="ARBA00008520"/>
    </source>
</evidence>